<dbReference type="SUPFAM" id="SSF48452">
    <property type="entry name" value="TPR-like"/>
    <property type="match status" value="2"/>
</dbReference>
<evidence type="ECO:0008006" key="3">
    <source>
        <dbReference type="Google" id="ProtNLM"/>
    </source>
</evidence>
<name>A0ABP8IJ01_9GAMM</name>
<reference evidence="2" key="1">
    <citation type="journal article" date="2019" name="Int. J. Syst. Evol. Microbiol.">
        <title>The Global Catalogue of Microorganisms (GCM) 10K type strain sequencing project: providing services to taxonomists for standard genome sequencing and annotation.</title>
        <authorList>
            <consortium name="The Broad Institute Genomics Platform"/>
            <consortium name="The Broad Institute Genome Sequencing Center for Infectious Disease"/>
            <person name="Wu L."/>
            <person name="Ma J."/>
        </authorList>
    </citation>
    <scope>NUCLEOTIDE SEQUENCE [LARGE SCALE GENOMIC DNA]</scope>
    <source>
        <strain evidence="2">JCM 17728</strain>
    </source>
</reference>
<comment type="caution">
    <text evidence="1">The sequence shown here is derived from an EMBL/GenBank/DDBJ whole genome shotgun (WGS) entry which is preliminary data.</text>
</comment>
<dbReference type="RefSeq" id="WP_345292172.1">
    <property type="nucleotide sequence ID" value="NZ_BAABFV010000001.1"/>
</dbReference>
<dbReference type="EMBL" id="BAABFV010000001">
    <property type="protein sequence ID" value="GAA4359650.1"/>
    <property type="molecule type" value="Genomic_DNA"/>
</dbReference>
<proteinExistence type="predicted"/>
<accession>A0ABP8IJ01</accession>
<sequence length="296" mass="34195">MSQKERDLYQLIKGHFYYIEGKHNEAKTLLSDLAKSTNNSNIQARAYSIAAASAWTLGKAIDSFIYIKKANELLPKVNDNDYRVRILQNISSIYKDAELYEYALESSRQLKLEAEKTRKNTDRCVANYELASIERKVGFYDLALDRLLKSIKYCEKAKMTMFLLGIDDEIARIEGEQGNVASAIARLRNLIPKAEEYGWDMGAYIVYINLSKQLLKTESYEEAEAYALEGFNMSSYRKDKKRLQNASGILAEVYSALEENDKALKYFRIYRRLSNEREIKLRQRKLAFDTANTRGL</sequence>
<keyword evidence="2" id="KW-1185">Reference proteome</keyword>
<evidence type="ECO:0000313" key="2">
    <source>
        <dbReference type="Proteomes" id="UP001501011"/>
    </source>
</evidence>
<dbReference type="InterPro" id="IPR011990">
    <property type="entry name" value="TPR-like_helical_dom_sf"/>
</dbReference>
<organism evidence="1 2">
    <name type="scientific">Kangiella marina</name>
    <dbReference type="NCBI Taxonomy" id="1079178"/>
    <lineage>
        <taxon>Bacteria</taxon>
        <taxon>Pseudomonadati</taxon>
        <taxon>Pseudomonadota</taxon>
        <taxon>Gammaproteobacteria</taxon>
        <taxon>Kangiellales</taxon>
        <taxon>Kangiellaceae</taxon>
        <taxon>Kangiella</taxon>
    </lineage>
</organism>
<dbReference type="Proteomes" id="UP001501011">
    <property type="component" value="Unassembled WGS sequence"/>
</dbReference>
<protein>
    <recommendedName>
        <fullName evidence="3">Tetratricopeptide repeat protein</fullName>
    </recommendedName>
</protein>
<evidence type="ECO:0000313" key="1">
    <source>
        <dbReference type="EMBL" id="GAA4359650.1"/>
    </source>
</evidence>
<gene>
    <name evidence="1" type="ORF">GCM10023151_10700</name>
</gene>
<dbReference type="Gene3D" id="1.25.40.10">
    <property type="entry name" value="Tetratricopeptide repeat domain"/>
    <property type="match status" value="2"/>
</dbReference>